<protein>
    <submittedName>
        <fullName evidence="1">Uncharacterized protein</fullName>
    </submittedName>
</protein>
<name>A0AAW3MU64_9BURK</name>
<dbReference type="Proteomes" id="UP000056453">
    <property type="component" value="Unassembled WGS sequence"/>
</dbReference>
<organism evidence="1 2">
    <name type="scientific">Burkholderia ubonensis</name>
    <dbReference type="NCBI Taxonomy" id="101571"/>
    <lineage>
        <taxon>Bacteria</taxon>
        <taxon>Pseudomonadati</taxon>
        <taxon>Pseudomonadota</taxon>
        <taxon>Betaproteobacteria</taxon>
        <taxon>Burkholderiales</taxon>
        <taxon>Burkholderiaceae</taxon>
        <taxon>Burkholderia</taxon>
        <taxon>Burkholderia cepacia complex</taxon>
    </lineage>
</organism>
<keyword evidence="2" id="KW-1185">Reference proteome</keyword>
<sequence>MSLLTVFARREPTVDPVALAHGCADKKDTVFYRDAQCTDVMARKPWHQSGHPRKNSTAVTLNCFRWKLQWAH</sequence>
<dbReference type="EMBL" id="LPBJ01000047">
    <property type="protein sequence ID" value="KVP98152.1"/>
    <property type="molecule type" value="Genomic_DNA"/>
</dbReference>
<accession>A0AAW3MU64</accession>
<evidence type="ECO:0000313" key="1">
    <source>
        <dbReference type="EMBL" id="KVP98152.1"/>
    </source>
</evidence>
<reference evidence="1 2" key="1">
    <citation type="submission" date="2015-11" db="EMBL/GenBank/DDBJ databases">
        <title>Expanding the genomic diversity of Burkholderia species for the development of highly accurate diagnostics.</title>
        <authorList>
            <person name="Sahl J."/>
            <person name="Keim P."/>
            <person name="Wagner D."/>
        </authorList>
    </citation>
    <scope>NUCLEOTIDE SEQUENCE [LARGE SCALE GENOMIC DNA]</scope>
    <source>
        <strain evidence="1 2">MSMB1808WGS</strain>
    </source>
</reference>
<dbReference type="RefSeq" id="WP_059925207.1">
    <property type="nucleotide sequence ID" value="NZ_LPBG01000047.1"/>
</dbReference>
<comment type="caution">
    <text evidence="1">The sequence shown here is derived from an EMBL/GenBank/DDBJ whole genome shotgun (WGS) entry which is preliminary data.</text>
</comment>
<dbReference type="AlphaFoldDB" id="A0AAW3MU64"/>
<evidence type="ECO:0000313" key="2">
    <source>
        <dbReference type="Proteomes" id="UP000056453"/>
    </source>
</evidence>
<gene>
    <name evidence="1" type="ORF">WJ96_06155</name>
</gene>
<proteinExistence type="predicted"/>